<dbReference type="VEuPathDB" id="MicrosporidiaDB:EDEG_02978"/>
<dbReference type="OMA" id="MYTGNRW"/>
<reference evidence="3 4" key="1">
    <citation type="submission" date="2011-08" db="EMBL/GenBank/DDBJ databases">
        <authorList>
            <person name="Liu Z.J."/>
            <person name="Shi F.L."/>
            <person name="Lu J.Q."/>
            <person name="Li M."/>
            <person name="Wang Z.L."/>
        </authorList>
    </citation>
    <scope>NUCLEOTIDE SEQUENCE [LARGE SCALE GENOMIC DNA]</scope>
    <source>
        <strain evidence="3 4">USNM 41457</strain>
    </source>
</reference>
<dbReference type="OrthoDB" id="5599902at2759"/>
<accession>J9DJ48</accession>
<feature type="domain" description="DUF8032" evidence="2">
    <location>
        <begin position="79"/>
        <end position="168"/>
    </location>
</feature>
<dbReference type="HOGENOM" id="CLU_061634_0_0_1"/>
<gene>
    <name evidence="3" type="ORF">EDEG_02978</name>
</gene>
<reference evidence="4" key="2">
    <citation type="submission" date="2015-07" db="EMBL/GenBank/DDBJ databases">
        <title>Contrasting host-pathogen interactions and genome evolution in two generalist and specialist microsporidian pathogens of mosquitoes.</title>
        <authorList>
            <consortium name="The Broad Institute Genomics Platform"/>
            <consortium name="The Broad Institute Genome Sequencing Center for Infectious Disease"/>
            <person name="Cuomo C.A."/>
            <person name="Sanscrainte N.D."/>
            <person name="Goldberg J.M."/>
            <person name="Heiman D."/>
            <person name="Young S."/>
            <person name="Zeng Q."/>
            <person name="Becnel J.J."/>
            <person name="Birren B.W."/>
        </authorList>
    </citation>
    <scope>NUCLEOTIDE SEQUENCE [LARGE SCALE GENOMIC DNA]</scope>
    <source>
        <strain evidence="4">USNM 41457</strain>
    </source>
</reference>
<evidence type="ECO:0000259" key="2">
    <source>
        <dbReference type="Pfam" id="PF26087"/>
    </source>
</evidence>
<dbReference type="Proteomes" id="UP000003163">
    <property type="component" value="Unassembled WGS sequence"/>
</dbReference>
<dbReference type="EMBL" id="AFBI03000063">
    <property type="protein sequence ID" value="EJW02620.1"/>
    <property type="molecule type" value="Genomic_DNA"/>
</dbReference>
<evidence type="ECO:0000313" key="4">
    <source>
        <dbReference type="Proteomes" id="UP000003163"/>
    </source>
</evidence>
<feature type="domain" description="DUF8032" evidence="2">
    <location>
        <begin position="200"/>
        <end position="296"/>
    </location>
</feature>
<dbReference type="Pfam" id="PF26087">
    <property type="entry name" value="DUF8032"/>
    <property type="match status" value="2"/>
</dbReference>
<evidence type="ECO:0000256" key="1">
    <source>
        <dbReference type="SAM" id="MobiDB-lite"/>
    </source>
</evidence>
<name>J9DJ48_EDHAE</name>
<dbReference type="PANTHER" id="PTHR22949:SF0">
    <property type="entry name" value="RE27538P"/>
    <property type="match status" value="1"/>
</dbReference>
<keyword evidence="4" id="KW-1185">Reference proteome</keyword>
<feature type="region of interest" description="Disordered" evidence="1">
    <location>
        <begin position="1"/>
        <end position="41"/>
    </location>
</feature>
<proteinExistence type="predicted"/>
<dbReference type="InterPro" id="IPR058345">
    <property type="entry name" value="DUF8032"/>
</dbReference>
<protein>
    <recommendedName>
        <fullName evidence="2">DUF8032 domain-containing protein</fullName>
    </recommendedName>
</protein>
<organism evidence="3 4">
    <name type="scientific">Edhazardia aedis (strain USNM 41457)</name>
    <name type="common">Microsporidian parasite</name>
    <dbReference type="NCBI Taxonomy" id="1003232"/>
    <lineage>
        <taxon>Eukaryota</taxon>
        <taxon>Fungi</taxon>
        <taxon>Fungi incertae sedis</taxon>
        <taxon>Microsporidia</taxon>
        <taxon>Edhazardia</taxon>
    </lineage>
</organism>
<dbReference type="InParanoid" id="J9DJ48"/>
<dbReference type="AlphaFoldDB" id="J9DJ48"/>
<sequence>MNDDMSSDTYILHNENVPNVNKPKRRERRRRGEEKKKPQSTRKIVNFPASAPYIKWVDGEERLCFKYNTKISESALSTMASSNQLGEYEFCVRFDLDSVDINRLSEKFKADNCIYPRANCEKDVYKGNRWLYETECNRLAWQFVSLNPVLLYGKKGLIQRAVDTYRNNMKETLKNRLQEERLVNGVMRRRSNEPNNTGVIYYTVRGTIRKVRIRIDIDSVNYDLIDDEFKTKYSVFPEEFTDEDFGKVKYEYKNPDNELAVKLAHLNIENTSFWNGVKYTDKSSMLRKAVEAYKDNTTPIESSTEDKEFSKIVGETFKSAHDNKLEPEENFYFLDQRNE</sequence>
<dbReference type="STRING" id="1003232.J9DJ48"/>
<evidence type="ECO:0000313" key="3">
    <source>
        <dbReference type="EMBL" id="EJW02620.1"/>
    </source>
</evidence>
<dbReference type="PANTHER" id="PTHR22949">
    <property type="entry name" value="WHITE COLLAR 2 PROTEIN WC2"/>
    <property type="match status" value="1"/>
</dbReference>
<comment type="caution">
    <text evidence="3">The sequence shown here is derived from an EMBL/GenBank/DDBJ whole genome shotgun (WGS) entry which is preliminary data.</text>
</comment>